<evidence type="ECO:0000259" key="3">
    <source>
        <dbReference type="Pfam" id="PF03358"/>
    </source>
</evidence>
<dbReference type="InterPro" id="IPR005025">
    <property type="entry name" value="FMN_Rdtase-like_dom"/>
</dbReference>
<protein>
    <submittedName>
        <fullName evidence="4">NAD(P)H-dependent oxidoreductase</fullName>
    </submittedName>
</protein>
<comment type="cofactor">
    <cofactor evidence="1">
        <name>FMN</name>
        <dbReference type="ChEBI" id="CHEBI:58210"/>
    </cofactor>
</comment>
<dbReference type="EMBL" id="CP049801">
    <property type="protein sequence ID" value="QIO07337.1"/>
    <property type="molecule type" value="Genomic_DNA"/>
</dbReference>
<dbReference type="InterPro" id="IPR029039">
    <property type="entry name" value="Flavoprotein-like_sf"/>
</dbReference>
<dbReference type="Proteomes" id="UP000502297">
    <property type="component" value="Chromosome"/>
</dbReference>
<proteinExistence type="predicted"/>
<keyword evidence="2" id="KW-0288">FMN</keyword>
<dbReference type="InterPro" id="IPR050712">
    <property type="entry name" value="NAD(P)H-dep_reductase"/>
</dbReference>
<evidence type="ECO:0000256" key="1">
    <source>
        <dbReference type="ARBA" id="ARBA00001917"/>
    </source>
</evidence>
<reference evidence="4 5" key="1">
    <citation type="submission" date="2020-03" db="EMBL/GenBank/DDBJ databases">
        <authorList>
            <person name="Zhu W."/>
        </authorList>
    </citation>
    <scope>NUCLEOTIDE SEQUENCE [LARGE SCALE GENOMIC DNA]</scope>
    <source>
        <strain evidence="4 5">323-1</strain>
    </source>
</reference>
<dbReference type="Gene3D" id="3.40.50.360">
    <property type="match status" value="1"/>
</dbReference>
<dbReference type="Pfam" id="PF03358">
    <property type="entry name" value="FMN_red"/>
    <property type="match status" value="1"/>
</dbReference>
<accession>A0A6G8RZL3</accession>
<dbReference type="AlphaFoldDB" id="A0A6G8RZL3"/>
<dbReference type="RefSeq" id="WP_166226264.1">
    <property type="nucleotide sequence ID" value="NZ_CP049801.1"/>
</dbReference>
<feature type="domain" description="NADPH-dependent FMN reductase-like" evidence="3">
    <location>
        <begin position="1"/>
        <end position="140"/>
    </location>
</feature>
<gene>
    <name evidence="4" type="ORF">G8E00_16010</name>
</gene>
<dbReference type="PANTHER" id="PTHR30543:SF21">
    <property type="entry name" value="NAD(P)H-DEPENDENT FMN REDUCTASE LOT6"/>
    <property type="match status" value="1"/>
</dbReference>
<dbReference type="KEGG" id="asha:G8E00_16010"/>
<dbReference type="GO" id="GO:0005829">
    <property type="term" value="C:cytosol"/>
    <property type="evidence" value="ECO:0007669"/>
    <property type="project" value="TreeGrafter"/>
</dbReference>
<dbReference type="PANTHER" id="PTHR30543">
    <property type="entry name" value="CHROMATE REDUCTASE"/>
    <property type="match status" value="1"/>
</dbReference>
<sequence>MKIQIIVGSVREGRTAIKVAKWIDDALKSYDYSTVESEIVDLKEWDLPIFAGANPPLTGIYDQPKQQDWADKIAQGDAYIFISPEYNHGYSAALKNAIDYLGKEWNGKPAAYVGYGATNGSRSIDQIRQVGTQMGLIDSNSTLEIRDIFTRNKTEKFEPNEFDSQNLKTIFDKLVKYVSA</sequence>
<dbReference type="SUPFAM" id="SSF52218">
    <property type="entry name" value="Flavoproteins"/>
    <property type="match status" value="1"/>
</dbReference>
<keyword evidence="2" id="KW-0285">Flavoprotein</keyword>
<evidence type="ECO:0000313" key="5">
    <source>
        <dbReference type="Proteomes" id="UP000502297"/>
    </source>
</evidence>
<keyword evidence="5" id="KW-1185">Reference proteome</keyword>
<evidence type="ECO:0000256" key="2">
    <source>
        <dbReference type="ARBA" id="ARBA00022643"/>
    </source>
</evidence>
<dbReference type="GO" id="GO:0010181">
    <property type="term" value="F:FMN binding"/>
    <property type="evidence" value="ECO:0007669"/>
    <property type="project" value="TreeGrafter"/>
</dbReference>
<name>A0A6G8RZL3_9GAMM</name>
<dbReference type="GO" id="GO:0016491">
    <property type="term" value="F:oxidoreductase activity"/>
    <property type="evidence" value="ECO:0007669"/>
    <property type="project" value="InterPro"/>
</dbReference>
<evidence type="ECO:0000313" key="4">
    <source>
        <dbReference type="EMBL" id="QIO07337.1"/>
    </source>
</evidence>
<organism evidence="4 5">
    <name type="scientific">Acinetobacter shaoyimingii</name>
    <dbReference type="NCBI Taxonomy" id="2715164"/>
    <lineage>
        <taxon>Bacteria</taxon>
        <taxon>Pseudomonadati</taxon>
        <taxon>Pseudomonadota</taxon>
        <taxon>Gammaproteobacteria</taxon>
        <taxon>Moraxellales</taxon>
        <taxon>Moraxellaceae</taxon>
        <taxon>Acinetobacter</taxon>
    </lineage>
</organism>